<dbReference type="AlphaFoldDB" id="A0A7R9CCY0"/>
<evidence type="ECO:0000313" key="2">
    <source>
        <dbReference type="EMBL" id="CAD7393391.1"/>
    </source>
</evidence>
<sequence length="470" mass="51530">MCLYWSEGRVENHLEKTSPSITGRDSKPQPPCHNPTTCTPVRAEDVEDTSHVNKKIPTAVTKGSECYVVAVAGRKCTVCCSFLHARRERLSLTCSPYNRDLNIMMLAGVDQWEEPLDALEWEMIRAPIVNPRAHWILLGYRLKETKQLIKCHDDPQGLTSSSSSSSTVLPHLAAGSAVIACRWDGHNAVSFIPRCLTSPRSSSTGCGQFTNYQAAPDNCVTTVQTKKKGEGIATAPNVPVVCGTMENVWSGNCNIKIRLLFSVEWNRTFKHEHETENESNTTQSLPQQSRVRCRGPVCLLAVVAESVLTDPRPQTRSRVSSPTTKCTHTLLQTGPADHTVQGHCLPRDWTGAPTPPHCSNSPKMAPMASLGGITFTGILTVMLFARCGHSAHSMLANALVVLSPTAEDGEIEVRISEKGKMREREDERQAGTGESENESSPTTRVKHTPDWLAVLKVISQECLTAWSIAL</sequence>
<name>A0A7R9CCY0_TIMCR</name>
<gene>
    <name evidence="2" type="ORF">TCEB3V08_LOCUS1363</name>
</gene>
<feature type="compositionally biased region" description="Polar residues" evidence="1">
    <location>
        <begin position="432"/>
        <end position="443"/>
    </location>
</feature>
<feature type="region of interest" description="Disordered" evidence="1">
    <location>
        <begin position="14"/>
        <end position="33"/>
    </location>
</feature>
<feature type="region of interest" description="Disordered" evidence="1">
    <location>
        <begin position="414"/>
        <end position="445"/>
    </location>
</feature>
<organism evidence="2">
    <name type="scientific">Timema cristinae</name>
    <name type="common">Walking stick</name>
    <dbReference type="NCBI Taxonomy" id="61476"/>
    <lineage>
        <taxon>Eukaryota</taxon>
        <taxon>Metazoa</taxon>
        <taxon>Ecdysozoa</taxon>
        <taxon>Arthropoda</taxon>
        <taxon>Hexapoda</taxon>
        <taxon>Insecta</taxon>
        <taxon>Pterygota</taxon>
        <taxon>Neoptera</taxon>
        <taxon>Polyneoptera</taxon>
        <taxon>Phasmatodea</taxon>
        <taxon>Timematodea</taxon>
        <taxon>Timematoidea</taxon>
        <taxon>Timematidae</taxon>
        <taxon>Timema</taxon>
    </lineage>
</organism>
<protein>
    <submittedName>
        <fullName evidence="2">Uncharacterized protein</fullName>
    </submittedName>
</protein>
<proteinExistence type="predicted"/>
<feature type="compositionally biased region" description="Basic and acidic residues" evidence="1">
    <location>
        <begin position="414"/>
        <end position="429"/>
    </location>
</feature>
<dbReference type="EMBL" id="OC316707">
    <property type="protein sequence ID" value="CAD7393391.1"/>
    <property type="molecule type" value="Genomic_DNA"/>
</dbReference>
<reference evidence="2" key="1">
    <citation type="submission" date="2020-11" db="EMBL/GenBank/DDBJ databases">
        <authorList>
            <person name="Tran Van P."/>
        </authorList>
    </citation>
    <scope>NUCLEOTIDE SEQUENCE</scope>
</reference>
<accession>A0A7R9CCY0</accession>
<evidence type="ECO:0000256" key="1">
    <source>
        <dbReference type="SAM" id="MobiDB-lite"/>
    </source>
</evidence>